<dbReference type="GO" id="GO:0071277">
    <property type="term" value="P:cellular response to calcium ion"/>
    <property type="evidence" value="ECO:0007669"/>
    <property type="project" value="TreeGrafter"/>
</dbReference>
<feature type="region of interest" description="Disordered" evidence="1">
    <location>
        <begin position="1"/>
        <end position="49"/>
    </location>
</feature>
<sequence>MGNSVAGIPIDVEEGTETLPNSRSSSERPRSNRAHDKEKSPMLQTKQGVPGCTSRLLLSISCPSREEHKLVMVVSMQHGKDNPQWQELGRTRLKLNQYSDSNCYSLRKVPLDFHFELTQTIKIDVYTAANDEDDDEDDALDAFQGSMMCLLSELCAAPDRTVSFPIEQKPSHSLFNDIRLQLDVTAEKVEYQNSSLRVKLKGEHFRHVLGSQGKEKYYVCVCRTHARQGEISKERAQKLIIHSTEAISFARKSSLPDGPPPSWRSFEVNMLDLCDGDVLQSIIVEIWMQNTGSGQPHLVGEICTTVQDLLKAKASATLPVPGSGSLPAKLVLQSARMITRPTFLDFIHGGCQLSLLTAIDFTAYNGPSEDPDSLHFCGPGHSPLTAYQAAIKAITTTLAPYTSGYFPVFGFGAKPKESGKDVPTSHGFACSGSLRQAEVLGVNGVLGVYKSCLERMTFSKPRRFAQIIAEAGRHASEFHKALDQKYVVLLLLTNGVSEDMDQTIGEIIRASSLPLSILIVGIGGADFEPLKNALRITNCTYDSHGMVEAKKNYCMTRSPLKNARTMATRDMVRLATYRDVLQRLHSTSNSYSSSANVHELLAQNLLLELPRQICSYFSCHNIQPRAPQMRSPRIPPISQT</sequence>
<proteinExistence type="predicted"/>
<dbReference type="AlphaFoldDB" id="W7U253"/>
<evidence type="ECO:0000256" key="1">
    <source>
        <dbReference type="SAM" id="MobiDB-lite"/>
    </source>
</evidence>
<dbReference type="GO" id="GO:0005544">
    <property type="term" value="F:calcium-dependent phospholipid binding"/>
    <property type="evidence" value="ECO:0007669"/>
    <property type="project" value="InterPro"/>
</dbReference>
<dbReference type="Proteomes" id="UP000019335">
    <property type="component" value="Chromosome 8"/>
</dbReference>
<name>W7U253_9STRA</name>
<dbReference type="InterPro" id="IPR010734">
    <property type="entry name" value="Copine_C"/>
</dbReference>
<dbReference type="InterPro" id="IPR036465">
    <property type="entry name" value="vWFA_dom_sf"/>
</dbReference>
<dbReference type="SUPFAM" id="SSF53300">
    <property type="entry name" value="vWA-like"/>
    <property type="match status" value="1"/>
</dbReference>
<feature type="domain" description="Copine C-terminal" evidence="2">
    <location>
        <begin position="373"/>
        <end position="625"/>
    </location>
</feature>
<evidence type="ECO:0000259" key="2">
    <source>
        <dbReference type="Pfam" id="PF07002"/>
    </source>
</evidence>
<evidence type="ECO:0000313" key="3">
    <source>
        <dbReference type="EMBL" id="EWM26754.1"/>
    </source>
</evidence>
<dbReference type="OrthoDB" id="5855668at2759"/>
<accession>W7U253</accession>
<comment type="caution">
    <text evidence="3">The sequence shown here is derived from an EMBL/GenBank/DDBJ whole genome shotgun (WGS) entry which is preliminary data.</text>
</comment>
<evidence type="ECO:0000313" key="4">
    <source>
        <dbReference type="Proteomes" id="UP000019335"/>
    </source>
</evidence>
<dbReference type="EMBL" id="AZIL01000609">
    <property type="protein sequence ID" value="EWM26754.1"/>
    <property type="molecule type" value="Genomic_DNA"/>
</dbReference>
<reference evidence="3 4" key="1">
    <citation type="journal article" date="2014" name="Mol. Plant">
        <title>Chromosome Scale Genome Assembly and Transcriptome Profiling of Nannochloropsis gaditana in Nitrogen Depletion.</title>
        <authorList>
            <person name="Corteggiani Carpinelli E."/>
            <person name="Telatin A."/>
            <person name="Vitulo N."/>
            <person name="Forcato C."/>
            <person name="D'Angelo M."/>
            <person name="Schiavon R."/>
            <person name="Vezzi A."/>
            <person name="Giacometti G.M."/>
            <person name="Morosinotto T."/>
            <person name="Valle G."/>
        </authorList>
    </citation>
    <scope>NUCLEOTIDE SEQUENCE [LARGE SCALE GENOMIC DNA]</scope>
    <source>
        <strain evidence="3 4">B-31</strain>
    </source>
</reference>
<dbReference type="InterPro" id="IPR045052">
    <property type="entry name" value="Copine"/>
</dbReference>
<organism evidence="3 4">
    <name type="scientific">Nannochloropsis gaditana</name>
    <dbReference type="NCBI Taxonomy" id="72520"/>
    <lineage>
        <taxon>Eukaryota</taxon>
        <taxon>Sar</taxon>
        <taxon>Stramenopiles</taxon>
        <taxon>Ochrophyta</taxon>
        <taxon>Eustigmatophyceae</taxon>
        <taxon>Eustigmatales</taxon>
        <taxon>Monodopsidaceae</taxon>
        <taxon>Nannochloropsis</taxon>
    </lineage>
</organism>
<dbReference type="Pfam" id="PF07002">
    <property type="entry name" value="Copine"/>
    <property type="match status" value="1"/>
</dbReference>
<protein>
    <submittedName>
        <fullName evidence="3">Calcium-dependent phospholipid-binding copine-like protein</fullName>
    </submittedName>
</protein>
<dbReference type="GO" id="GO:0005886">
    <property type="term" value="C:plasma membrane"/>
    <property type="evidence" value="ECO:0007669"/>
    <property type="project" value="TreeGrafter"/>
</dbReference>
<keyword evidence="4" id="KW-1185">Reference proteome</keyword>
<gene>
    <name evidence="3" type="ORF">Naga_100001g56</name>
</gene>
<feature type="compositionally biased region" description="Basic and acidic residues" evidence="1">
    <location>
        <begin position="25"/>
        <end position="40"/>
    </location>
</feature>
<dbReference type="PANTHER" id="PTHR10857">
    <property type="entry name" value="COPINE"/>
    <property type="match status" value="1"/>
</dbReference>
<dbReference type="PANTHER" id="PTHR10857:SF106">
    <property type="entry name" value="C2 DOMAIN-CONTAINING PROTEIN"/>
    <property type="match status" value="1"/>
</dbReference>